<feature type="transmembrane region" description="Helical" evidence="1">
    <location>
        <begin position="307"/>
        <end position="325"/>
    </location>
</feature>
<evidence type="ECO:0008006" key="3">
    <source>
        <dbReference type="Google" id="ProtNLM"/>
    </source>
</evidence>
<accession>A0A6S6UG83</accession>
<dbReference type="AlphaFoldDB" id="A0A6S6UG83"/>
<gene>
    <name evidence="2" type="ORF">HELGO_WM22861</name>
</gene>
<feature type="transmembrane region" description="Helical" evidence="1">
    <location>
        <begin position="6"/>
        <end position="22"/>
    </location>
</feature>
<reference evidence="2" key="1">
    <citation type="submission" date="2020-01" db="EMBL/GenBank/DDBJ databases">
        <authorList>
            <person name="Meier V. D."/>
            <person name="Meier V D."/>
        </authorList>
    </citation>
    <scope>NUCLEOTIDE SEQUENCE</scope>
    <source>
        <strain evidence="2">HLG_WM_MAG_10</strain>
    </source>
</reference>
<feature type="transmembrane region" description="Helical" evidence="1">
    <location>
        <begin position="388"/>
        <end position="407"/>
    </location>
</feature>
<proteinExistence type="predicted"/>
<feature type="transmembrane region" description="Helical" evidence="1">
    <location>
        <begin position="204"/>
        <end position="230"/>
    </location>
</feature>
<organism evidence="2">
    <name type="scientific">uncultured Aureispira sp</name>
    <dbReference type="NCBI Taxonomy" id="1331704"/>
    <lineage>
        <taxon>Bacteria</taxon>
        <taxon>Pseudomonadati</taxon>
        <taxon>Bacteroidota</taxon>
        <taxon>Saprospiria</taxon>
        <taxon>Saprospirales</taxon>
        <taxon>Saprospiraceae</taxon>
        <taxon>Aureispira</taxon>
        <taxon>environmental samples</taxon>
    </lineage>
</organism>
<dbReference type="EMBL" id="CACVAQ010000439">
    <property type="protein sequence ID" value="CAA6828794.1"/>
    <property type="molecule type" value="Genomic_DNA"/>
</dbReference>
<feature type="transmembrane region" description="Helical" evidence="1">
    <location>
        <begin position="331"/>
        <end position="352"/>
    </location>
</feature>
<keyword evidence="1" id="KW-0812">Transmembrane</keyword>
<feature type="transmembrane region" description="Helical" evidence="1">
    <location>
        <begin position="87"/>
        <end position="108"/>
    </location>
</feature>
<protein>
    <recommendedName>
        <fullName evidence="3">Glycosyltransferase RgtA/B/C/D-like domain-containing protein</fullName>
    </recommendedName>
</protein>
<feature type="transmembrane region" description="Helical" evidence="1">
    <location>
        <begin position="250"/>
        <end position="271"/>
    </location>
</feature>
<sequence>MPTRYPYSFALILVCLCSYFAIHKTIDQARNANPFLHDQAGYYNYLPAFFIYQDIKFSYLDTLKMDKSTFVSTLTNKKGADVQVNRYGIGVAILLSPFFALANLQAYFSGSSMDGFSSPYRSWIFGAQFFYLFLAFFLLRTTLLRYYQDKIVAGTLLLLALGTNLLYYALYEPVMSHNYSFFLFSLCLYWTVEWLEKPQKRPLFLLAIAFGLLANVRLTNSIFIIVLLLWEVGSLKALKIRLSLFQEHWKALGLALVLAISTFLPQMYYWFSVTGYWLVNAYGAKQGTFFWSDPMIFEILLGYKKGWLVYTPLMSVGILGLFALYQHDRKLFSGIFLYTLLNWYVISCWWCWWYGGSFGMRPLIESMVPLSFGIAAFLHWAFQTKWKQFLVGLVVILGIGLNGLQTYQYSYNYIHSFGMTRKAYWTVFGKVPPLAPEVYKEYDQYLLGVYMNEMTEAERAETKTYNERSE</sequence>
<keyword evidence="1" id="KW-0472">Membrane</keyword>
<keyword evidence="1" id="KW-1133">Transmembrane helix</keyword>
<name>A0A6S6UG83_9BACT</name>
<feature type="transmembrane region" description="Helical" evidence="1">
    <location>
        <begin position="151"/>
        <end position="170"/>
    </location>
</feature>
<feature type="transmembrane region" description="Helical" evidence="1">
    <location>
        <begin position="120"/>
        <end position="139"/>
    </location>
</feature>
<evidence type="ECO:0000313" key="2">
    <source>
        <dbReference type="EMBL" id="CAA6828794.1"/>
    </source>
</evidence>
<evidence type="ECO:0000256" key="1">
    <source>
        <dbReference type="SAM" id="Phobius"/>
    </source>
</evidence>
<feature type="transmembrane region" description="Helical" evidence="1">
    <location>
        <begin position="364"/>
        <end position="382"/>
    </location>
</feature>